<keyword evidence="6" id="KW-0175">Coiled coil</keyword>
<keyword evidence="5 7" id="KW-0472">Membrane</keyword>
<proteinExistence type="inferred from homology"/>
<evidence type="ECO:0000313" key="9">
    <source>
        <dbReference type="EMBL" id="GJN64450.1"/>
    </source>
</evidence>
<keyword evidence="3 7" id="KW-0812">Transmembrane</keyword>
<dbReference type="GO" id="GO:0016020">
    <property type="term" value="C:membrane"/>
    <property type="evidence" value="ECO:0007669"/>
    <property type="project" value="UniProtKB-SubCell"/>
</dbReference>
<dbReference type="EMBL" id="BQKV01000032">
    <property type="protein sequence ID" value="GJN64450.1"/>
    <property type="molecule type" value="Genomic_DNA"/>
</dbReference>
<feature type="transmembrane region" description="Helical" evidence="7">
    <location>
        <begin position="24"/>
        <end position="45"/>
    </location>
</feature>
<protein>
    <recommendedName>
        <fullName evidence="8">AprE-like beta-barrel domain-containing protein</fullName>
    </recommendedName>
</protein>
<evidence type="ECO:0000256" key="4">
    <source>
        <dbReference type="ARBA" id="ARBA00022989"/>
    </source>
</evidence>
<dbReference type="Pfam" id="PF26002">
    <property type="entry name" value="Beta-barrel_AprE"/>
    <property type="match status" value="1"/>
</dbReference>
<comment type="similarity">
    <text evidence="2">Belongs to the membrane fusion protein (MFP) (TC 8.A.1) family.</text>
</comment>
<evidence type="ECO:0000256" key="7">
    <source>
        <dbReference type="SAM" id="Phobius"/>
    </source>
</evidence>
<dbReference type="Proteomes" id="UP001055185">
    <property type="component" value="Unassembled WGS sequence"/>
</dbReference>
<dbReference type="SUPFAM" id="SSF111369">
    <property type="entry name" value="HlyD-like secretion proteins"/>
    <property type="match status" value="1"/>
</dbReference>
<dbReference type="PANTHER" id="PTHR30386">
    <property type="entry name" value="MEMBRANE FUSION SUBUNIT OF EMRAB-TOLC MULTIDRUG EFFLUX PUMP"/>
    <property type="match status" value="1"/>
</dbReference>
<accession>A0AA37IYB9</accession>
<evidence type="ECO:0000256" key="1">
    <source>
        <dbReference type="ARBA" id="ARBA00004167"/>
    </source>
</evidence>
<keyword evidence="10" id="KW-1185">Reference proteome</keyword>
<name>A0AA37IYB9_9FIRM</name>
<comment type="subcellular location">
    <subcellularLocation>
        <location evidence="1">Membrane</location>
        <topology evidence="1">Single-pass membrane protein</topology>
    </subcellularLocation>
</comment>
<dbReference type="RefSeq" id="WP_238316647.1">
    <property type="nucleotide sequence ID" value="NZ_BQKV01000032.1"/>
</dbReference>
<dbReference type="Gene3D" id="2.40.50.100">
    <property type="match status" value="1"/>
</dbReference>
<evidence type="ECO:0000256" key="5">
    <source>
        <dbReference type="ARBA" id="ARBA00023136"/>
    </source>
</evidence>
<keyword evidence="4 7" id="KW-1133">Transmembrane helix</keyword>
<dbReference type="AlphaFoldDB" id="A0AA37IYB9"/>
<reference evidence="9" key="1">
    <citation type="journal article" date="2022" name="Int. J. Syst. Evol. Microbiol.">
        <title>Genome-based, phenotypic and chemotaxonomic classification of Faecalibacterium strains: proposal of three novel species Faecalibacterium duncaniae sp. nov., Faecalibacterium hattorii sp. nov. and Faecalibacterium gallinarum sp. nov. .</title>
        <authorList>
            <person name="Sakamoto M."/>
            <person name="Sakurai N."/>
            <person name="Tanno H."/>
            <person name="Iino T."/>
            <person name="Ohkuma M."/>
            <person name="Endo A."/>
        </authorList>
    </citation>
    <scope>NUCLEOTIDE SEQUENCE</scope>
    <source>
        <strain evidence="9">JCM 17207</strain>
    </source>
</reference>
<comment type="caution">
    <text evidence="9">The sequence shown here is derived from an EMBL/GenBank/DDBJ whole genome shotgun (WGS) entry which is preliminary data.</text>
</comment>
<organism evidence="9 10">
    <name type="scientific">Faecalibacterium gallinarum</name>
    <dbReference type="NCBI Taxonomy" id="2903556"/>
    <lineage>
        <taxon>Bacteria</taxon>
        <taxon>Bacillati</taxon>
        <taxon>Bacillota</taxon>
        <taxon>Clostridia</taxon>
        <taxon>Eubacteriales</taxon>
        <taxon>Oscillospiraceae</taxon>
        <taxon>Faecalibacterium</taxon>
    </lineage>
</organism>
<evidence type="ECO:0000256" key="3">
    <source>
        <dbReference type="ARBA" id="ARBA00022692"/>
    </source>
</evidence>
<feature type="domain" description="AprE-like beta-barrel" evidence="8">
    <location>
        <begin position="271"/>
        <end position="351"/>
    </location>
</feature>
<dbReference type="InterPro" id="IPR050739">
    <property type="entry name" value="MFP"/>
</dbReference>
<dbReference type="PANTHER" id="PTHR30386:SF26">
    <property type="entry name" value="TRANSPORT PROTEIN COMB"/>
    <property type="match status" value="1"/>
</dbReference>
<evidence type="ECO:0000256" key="6">
    <source>
        <dbReference type="SAM" id="Coils"/>
    </source>
</evidence>
<evidence type="ECO:0000256" key="2">
    <source>
        <dbReference type="ARBA" id="ARBA00009477"/>
    </source>
</evidence>
<feature type="coiled-coil region" evidence="6">
    <location>
        <begin position="104"/>
        <end position="131"/>
    </location>
</feature>
<sequence length="370" mass="40864">MTTSIRNLYDLQDRRIMMEKKLPPYGYALILVVAALLVFLVVWSVNTPRVYVSQVTGTVQAENKSYIMSSYSGAITELTVSEGSYVEEGDLIAHIKSTDIDLQQSQLEDQLAIYETQLAQYQKLIRSIQDNTNYFSETDPADQPYYFQYQNYQSQVAQKTFDSSAYQAAGYTDAQIQALMEQNQSQIEELYYSALQSASQSVTNLQSNIDNIKSQIEALSTGANDYYIYAPTSGIIHMDVAYKEGMVVSSGAVLGTVSSVNSDYEIVAYASLTDRPLLNEGDSCTIAINGLSQTAYGTLTGTVTSIDSDVTTSGESAYYKVTVKPDSTYLVSKSGDKVDLSNGMSVTARIQYDEVTYFEYVLDALGVLVR</sequence>
<gene>
    <name evidence="9" type="ORF">JCM17207_10750</name>
</gene>
<dbReference type="Gene3D" id="2.40.30.170">
    <property type="match status" value="1"/>
</dbReference>
<evidence type="ECO:0000259" key="8">
    <source>
        <dbReference type="Pfam" id="PF26002"/>
    </source>
</evidence>
<dbReference type="InterPro" id="IPR058982">
    <property type="entry name" value="Beta-barrel_AprE"/>
</dbReference>
<evidence type="ECO:0000313" key="10">
    <source>
        <dbReference type="Proteomes" id="UP001055185"/>
    </source>
</evidence>